<proteinExistence type="predicted"/>
<keyword evidence="1" id="KW-0175">Coiled coil</keyword>
<evidence type="ECO:0000256" key="1">
    <source>
        <dbReference type="SAM" id="Coils"/>
    </source>
</evidence>
<keyword evidence="3" id="KW-1185">Reference proteome</keyword>
<accession>A0A6G0W701</accession>
<evidence type="ECO:0000313" key="2">
    <source>
        <dbReference type="EMBL" id="KAF0721859.1"/>
    </source>
</evidence>
<feature type="coiled-coil region" evidence="1">
    <location>
        <begin position="7"/>
        <end position="34"/>
    </location>
</feature>
<dbReference type="PANTHER" id="PTHR15276">
    <property type="entry name" value="H4 D10S170 PROTEIN-RELATED"/>
    <property type="match status" value="1"/>
</dbReference>
<dbReference type="EMBL" id="VJMJ01000361">
    <property type="protein sequence ID" value="KAF0721859.1"/>
    <property type="molecule type" value="Genomic_DNA"/>
</dbReference>
<dbReference type="AlphaFoldDB" id="A0A6G0W701"/>
<comment type="caution">
    <text evidence="2">The sequence shown here is derived from an EMBL/GenBank/DDBJ whole genome shotgun (WGS) entry which is preliminary data.</text>
</comment>
<protein>
    <submittedName>
        <fullName evidence="2">Uncharacterized protein</fullName>
    </submittedName>
</protein>
<gene>
    <name evidence="2" type="ORF">Ae201684_018846</name>
</gene>
<dbReference type="Proteomes" id="UP000481153">
    <property type="component" value="Unassembled WGS sequence"/>
</dbReference>
<reference evidence="2 3" key="1">
    <citation type="submission" date="2019-07" db="EMBL/GenBank/DDBJ databases">
        <title>Genomics analysis of Aphanomyces spp. identifies a new class of oomycete effector associated with host adaptation.</title>
        <authorList>
            <person name="Gaulin E."/>
        </authorList>
    </citation>
    <scope>NUCLEOTIDE SEQUENCE [LARGE SCALE GENOMIC DNA]</scope>
    <source>
        <strain evidence="2 3">ATCC 201684</strain>
    </source>
</reference>
<dbReference type="VEuPathDB" id="FungiDB:AeMF1_015435"/>
<dbReference type="Pfam" id="PF09755">
    <property type="entry name" value="DUF2046"/>
    <property type="match status" value="1"/>
</dbReference>
<evidence type="ECO:0000313" key="3">
    <source>
        <dbReference type="Proteomes" id="UP000481153"/>
    </source>
</evidence>
<organism evidence="2 3">
    <name type="scientific">Aphanomyces euteiches</name>
    <dbReference type="NCBI Taxonomy" id="100861"/>
    <lineage>
        <taxon>Eukaryota</taxon>
        <taxon>Sar</taxon>
        <taxon>Stramenopiles</taxon>
        <taxon>Oomycota</taxon>
        <taxon>Saprolegniomycetes</taxon>
        <taxon>Saprolegniales</taxon>
        <taxon>Verrucalvaceae</taxon>
        <taxon>Aphanomyces</taxon>
    </lineage>
</organism>
<sequence length="114" mass="13337">MDLAAELALEREKNQRLEAEVDRLRKAVVAASLAAEKEEEYIINQFIRRQQKKLAAIQQQTMAPTPPRRDYEAEMKRLRDEKVALGVRFEQEQESMVNRLVRQFKSSKLVRPIA</sequence>
<dbReference type="InterPro" id="IPR019152">
    <property type="entry name" value="DUF2046"/>
</dbReference>
<dbReference type="PANTHER" id="PTHR15276:SF0">
    <property type="entry name" value="COILED-COIL DOMAIN-CONTAINING PROTEIN 6"/>
    <property type="match status" value="1"/>
</dbReference>
<name>A0A6G0W701_9STRA</name>